<dbReference type="GO" id="GO:0006355">
    <property type="term" value="P:regulation of DNA-templated transcription"/>
    <property type="evidence" value="ECO:0007669"/>
    <property type="project" value="InterPro"/>
</dbReference>
<dbReference type="InterPro" id="IPR011006">
    <property type="entry name" value="CheY-like_superfamily"/>
</dbReference>
<dbReference type="PATRIC" id="fig|1172190.3.peg.1700"/>
<dbReference type="PROSITE" id="PS51755">
    <property type="entry name" value="OMPR_PHOB"/>
    <property type="match status" value="1"/>
</dbReference>
<dbReference type="SMART" id="SM00448">
    <property type="entry name" value="REC"/>
    <property type="match status" value="1"/>
</dbReference>
<comment type="caution">
    <text evidence="10">The sequence shown here is derived from an EMBL/GenBank/DDBJ whole genome shotgun (WGS) entry which is preliminary data.</text>
</comment>
<keyword evidence="2" id="KW-0902">Two-component regulatory system</keyword>
<gene>
    <name evidence="10" type="ORF">M947_08835</name>
</gene>
<keyword evidence="1 6" id="KW-0597">Phosphoprotein</keyword>
<evidence type="ECO:0000313" key="10">
    <source>
        <dbReference type="EMBL" id="EQB35378.1"/>
    </source>
</evidence>
<dbReference type="PANTHER" id="PTHR48111:SF21">
    <property type="entry name" value="DNA-BINDING DUAL MASTER TRANSCRIPTIONAL REGULATOR RPAA"/>
    <property type="match status" value="1"/>
</dbReference>
<feature type="modified residue" description="4-aspartylphosphate" evidence="6">
    <location>
        <position position="51"/>
    </location>
</feature>
<accession>T0KQ22</accession>
<dbReference type="InterPro" id="IPR016032">
    <property type="entry name" value="Sig_transdc_resp-reg_C-effctor"/>
</dbReference>
<dbReference type="STRING" id="1172190.M947_08835"/>
<dbReference type="Proteomes" id="UP000015520">
    <property type="component" value="Unassembled WGS sequence"/>
</dbReference>
<organism evidence="10 11">
    <name type="scientific">Sulfurimonas hongkongensis</name>
    <dbReference type="NCBI Taxonomy" id="1172190"/>
    <lineage>
        <taxon>Bacteria</taxon>
        <taxon>Pseudomonadati</taxon>
        <taxon>Campylobacterota</taxon>
        <taxon>Epsilonproteobacteria</taxon>
        <taxon>Campylobacterales</taxon>
        <taxon>Sulfurimonadaceae</taxon>
        <taxon>Sulfurimonas</taxon>
    </lineage>
</organism>
<dbReference type="SUPFAM" id="SSF46894">
    <property type="entry name" value="C-terminal effector domain of the bipartite response regulators"/>
    <property type="match status" value="1"/>
</dbReference>
<evidence type="ECO:0000259" key="8">
    <source>
        <dbReference type="PROSITE" id="PS50110"/>
    </source>
</evidence>
<dbReference type="OrthoDB" id="368799at2"/>
<feature type="domain" description="Response regulatory" evidence="8">
    <location>
        <begin position="2"/>
        <end position="116"/>
    </location>
</feature>
<dbReference type="PANTHER" id="PTHR48111">
    <property type="entry name" value="REGULATOR OF RPOS"/>
    <property type="match status" value="1"/>
</dbReference>
<evidence type="ECO:0000256" key="3">
    <source>
        <dbReference type="ARBA" id="ARBA00023015"/>
    </source>
</evidence>
<protein>
    <recommendedName>
        <fullName evidence="12">Chemotaxis protein CheY</fullName>
    </recommendedName>
</protein>
<keyword evidence="4 7" id="KW-0238">DNA-binding</keyword>
<evidence type="ECO:0000259" key="9">
    <source>
        <dbReference type="PROSITE" id="PS51755"/>
    </source>
</evidence>
<feature type="domain" description="OmpR/PhoB-type" evidence="9">
    <location>
        <begin position="121"/>
        <end position="216"/>
    </location>
</feature>
<dbReference type="CDD" id="cd00383">
    <property type="entry name" value="trans_reg_C"/>
    <property type="match status" value="1"/>
</dbReference>
<keyword evidence="3" id="KW-0805">Transcription regulation</keyword>
<feature type="DNA-binding region" description="OmpR/PhoB-type" evidence="7">
    <location>
        <begin position="121"/>
        <end position="216"/>
    </location>
</feature>
<dbReference type="GO" id="GO:0000156">
    <property type="term" value="F:phosphorelay response regulator activity"/>
    <property type="evidence" value="ECO:0007669"/>
    <property type="project" value="TreeGrafter"/>
</dbReference>
<evidence type="ECO:0000256" key="5">
    <source>
        <dbReference type="ARBA" id="ARBA00023163"/>
    </source>
</evidence>
<evidence type="ECO:0008006" key="12">
    <source>
        <dbReference type="Google" id="ProtNLM"/>
    </source>
</evidence>
<keyword evidence="5" id="KW-0804">Transcription</keyword>
<keyword evidence="11" id="KW-1185">Reference proteome</keyword>
<dbReference type="InterPro" id="IPR036388">
    <property type="entry name" value="WH-like_DNA-bd_sf"/>
</dbReference>
<evidence type="ECO:0000256" key="7">
    <source>
        <dbReference type="PROSITE-ProRule" id="PRU01091"/>
    </source>
</evidence>
<evidence type="ECO:0000313" key="11">
    <source>
        <dbReference type="Proteomes" id="UP000015520"/>
    </source>
</evidence>
<dbReference type="GO" id="GO:0000976">
    <property type="term" value="F:transcription cis-regulatory region binding"/>
    <property type="evidence" value="ECO:0007669"/>
    <property type="project" value="TreeGrafter"/>
</dbReference>
<dbReference type="PROSITE" id="PS50110">
    <property type="entry name" value="RESPONSE_REGULATORY"/>
    <property type="match status" value="1"/>
</dbReference>
<dbReference type="GO" id="GO:0005829">
    <property type="term" value="C:cytosol"/>
    <property type="evidence" value="ECO:0007669"/>
    <property type="project" value="TreeGrafter"/>
</dbReference>
<dbReference type="Gene3D" id="3.40.50.2300">
    <property type="match status" value="1"/>
</dbReference>
<dbReference type="Pfam" id="PF00486">
    <property type="entry name" value="Trans_reg_C"/>
    <property type="match status" value="1"/>
</dbReference>
<evidence type="ECO:0000256" key="4">
    <source>
        <dbReference type="ARBA" id="ARBA00023125"/>
    </source>
</evidence>
<reference evidence="10 11" key="1">
    <citation type="submission" date="2013-07" db="EMBL/GenBank/DDBJ databases">
        <title>Sulfurimonas hongkongensis AST-10 Genome Sequencing.</title>
        <authorList>
            <person name="Cai L."/>
            <person name="Zhang T."/>
        </authorList>
    </citation>
    <scope>NUCLEOTIDE SEQUENCE [LARGE SCALE GENOMIC DNA]</scope>
    <source>
        <strain evidence="10 11">AST-10</strain>
    </source>
</reference>
<evidence type="ECO:0000256" key="6">
    <source>
        <dbReference type="PROSITE-ProRule" id="PRU00169"/>
    </source>
</evidence>
<dbReference type="InterPro" id="IPR039420">
    <property type="entry name" value="WalR-like"/>
</dbReference>
<dbReference type="InterPro" id="IPR001789">
    <property type="entry name" value="Sig_transdc_resp-reg_receiver"/>
</dbReference>
<dbReference type="GO" id="GO:0032993">
    <property type="term" value="C:protein-DNA complex"/>
    <property type="evidence" value="ECO:0007669"/>
    <property type="project" value="TreeGrafter"/>
</dbReference>
<sequence length="217" mass="25179">MKILLLEDDIILSEIVFEHLNEQGFEVDLVYDGEDAYDKILSSSYDLLLLDVNVPTLDGFELLKLLKEQSITTPTIFITSLESAKDLKRGFDLGCDDYLKKPFELLELDTRVNYILKSLQNTKISIDDKRYLDRLTYELVDCDKRVKLSNKEFKIIEYFLRHKDSIISHQELIANIWLESQIPSEATIRTYIKNIRAALGKDFITTIKGVGYRVNCK</sequence>
<dbReference type="AlphaFoldDB" id="T0KQ22"/>
<dbReference type="eggNOG" id="COG0745">
    <property type="taxonomic scope" value="Bacteria"/>
</dbReference>
<dbReference type="SMART" id="SM00862">
    <property type="entry name" value="Trans_reg_C"/>
    <property type="match status" value="1"/>
</dbReference>
<dbReference type="SUPFAM" id="SSF52172">
    <property type="entry name" value="CheY-like"/>
    <property type="match status" value="1"/>
</dbReference>
<dbReference type="EMBL" id="AUPZ01000013">
    <property type="protein sequence ID" value="EQB35378.1"/>
    <property type="molecule type" value="Genomic_DNA"/>
</dbReference>
<dbReference type="Pfam" id="PF00072">
    <property type="entry name" value="Response_reg"/>
    <property type="match status" value="1"/>
</dbReference>
<dbReference type="InterPro" id="IPR001867">
    <property type="entry name" value="OmpR/PhoB-type_DNA-bd"/>
</dbReference>
<name>T0KQ22_9BACT</name>
<dbReference type="RefSeq" id="WP_021288015.1">
    <property type="nucleotide sequence ID" value="NZ_AUPZ01000013.1"/>
</dbReference>
<dbReference type="Gene3D" id="1.10.10.10">
    <property type="entry name" value="Winged helix-like DNA-binding domain superfamily/Winged helix DNA-binding domain"/>
    <property type="match status" value="1"/>
</dbReference>
<proteinExistence type="predicted"/>
<evidence type="ECO:0000256" key="2">
    <source>
        <dbReference type="ARBA" id="ARBA00023012"/>
    </source>
</evidence>
<evidence type="ECO:0000256" key="1">
    <source>
        <dbReference type="ARBA" id="ARBA00022553"/>
    </source>
</evidence>